<protein>
    <submittedName>
        <fullName evidence="2">Tf2-9</fullName>
    </submittedName>
</protein>
<dbReference type="InterPro" id="IPR036397">
    <property type="entry name" value="RNaseH_sf"/>
</dbReference>
<sequence length="127" mass="14424">MWGVDILGSFPLAPGQVKFLSVAVVYFTKWIEVELVASISGKRVRRFYWKKIICQFGLPAIIVIDNDTQFAAQFVIEFCVQYGIKQAFTSVEHPQTNRQAEAANRAILKGLQKRLKEAKGCWVEECP</sequence>
<evidence type="ECO:0000313" key="2">
    <source>
        <dbReference type="EMBL" id="RDY14541.1"/>
    </source>
</evidence>
<dbReference type="GO" id="GO:0003676">
    <property type="term" value="F:nucleic acid binding"/>
    <property type="evidence" value="ECO:0007669"/>
    <property type="project" value="InterPro"/>
</dbReference>
<dbReference type="Gene3D" id="3.30.420.10">
    <property type="entry name" value="Ribonuclease H-like superfamily/Ribonuclease H"/>
    <property type="match status" value="1"/>
</dbReference>
<feature type="domain" description="Integrase catalytic" evidence="1">
    <location>
        <begin position="1"/>
        <end position="127"/>
    </location>
</feature>
<keyword evidence="3" id="KW-1185">Reference proteome</keyword>
<dbReference type="Pfam" id="PF00665">
    <property type="entry name" value="rve"/>
    <property type="match status" value="1"/>
</dbReference>
<reference evidence="2" key="1">
    <citation type="submission" date="2018-05" db="EMBL/GenBank/DDBJ databases">
        <title>Draft genome of Mucuna pruriens seed.</title>
        <authorList>
            <person name="Nnadi N.E."/>
            <person name="Vos R."/>
            <person name="Hasami M.H."/>
            <person name="Devisetty U.K."/>
            <person name="Aguiy J.C."/>
        </authorList>
    </citation>
    <scope>NUCLEOTIDE SEQUENCE [LARGE SCALE GENOMIC DNA]</scope>
    <source>
        <strain evidence="2">JCA_2017</strain>
    </source>
</reference>
<comment type="caution">
    <text evidence="2">The sequence shown here is derived from an EMBL/GenBank/DDBJ whole genome shotgun (WGS) entry which is preliminary data.</text>
</comment>
<accession>A0A371IHL2</accession>
<dbReference type="EMBL" id="QJKJ01000060">
    <property type="protein sequence ID" value="RDY14541.1"/>
    <property type="molecule type" value="Genomic_DNA"/>
</dbReference>
<dbReference type="PANTHER" id="PTHR37984:SF5">
    <property type="entry name" value="PROTEIN NYNRIN-LIKE"/>
    <property type="match status" value="1"/>
</dbReference>
<evidence type="ECO:0000259" key="1">
    <source>
        <dbReference type="PROSITE" id="PS50994"/>
    </source>
</evidence>
<dbReference type="InterPro" id="IPR012337">
    <property type="entry name" value="RNaseH-like_sf"/>
</dbReference>
<dbReference type="Proteomes" id="UP000257109">
    <property type="component" value="Unassembled WGS sequence"/>
</dbReference>
<proteinExistence type="predicted"/>
<dbReference type="InterPro" id="IPR050951">
    <property type="entry name" value="Retrovirus_Pol_polyprotein"/>
</dbReference>
<dbReference type="PROSITE" id="PS50994">
    <property type="entry name" value="INTEGRASE"/>
    <property type="match status" value="1"/>
</dbReference>
<gene>
    <name evidence="2" type="primary">Tf2-9</name>
    <name evidence="2" type="ORF">CR513_00391</name>
</gene>
<dbReference type="GO" id="GO:0015074">
    <property type="term" value="P:DNA integration"/>
    <property type="evidence" value="ECO:0007669"/>
    <property type="project" value="InterPro"/>
</dbReference>
<evidence type="ECO:0000313" key="3">
    <source>
        <dbReference type="Proteomes" id="UP000257109"/>
    </source>
</evidence>
<dbReference type="PANTHER" id="PTHR37984">
    <property type="entry name" value="PROTEIN CBG26694"/>
    <property type="match status" value="1"/>
</dbReference>
<dbReference type="AlphaFoldDB" id="A0A371IHL2"/>
<dbReference type="InterPro" id="IPR001584">
    <property type="entry name" value="Integrase_cat-core"/>
</dbReference>
<name>A0A371IHL2_MUCPR</name>
<feature type="non-terminal residue" evidence="2">
    <location>
        <position position="1"/>
    </location>
</feature>
<organism evidence="2 3">
    <name type="scientific">Mucuna pruriens</name>
    <name type="common">Velvet bean</name>
    <name type="synonym">Dolichos pruriens</name>
    <dbReference type="NCBI Taxonomy" id="157652"/>
    <lineage>
        <taxon>Eukaryota</taxon>
        <taxon>Viridiplantae</taxon>
        <taxon>Streptophyta</taxon>
        <taxon>Embryophyta</taxon>
        <taxon>Tracheophyta</taxon>
        <taxon>Spermatophyta</taxon>
        <taxon>Magnoliopsida</taxon>
        <taxon>eudicotyledons</taxon>
        <taxon>Gunneridae</taxon>
        <taxon>Pentapetalae</taxon>
        <taxon>rosids</taxon>
        <taxon>fabids</taxon>
        <taxon>Fabales</taxon>
        <taxon>Fabaceae</taxon>
        <taxon>Papilionoideae</taxon>
        <taxon>50 kb inversion clade</taxon>
        <taxon>NPAAA clade</taxon>
        <taxon>indigoferoid/millettioid clade</taxon>
        <taxon>Phaseoleae</taxon>
        <taxon>Mucuna</taxon>
    </lineage>
</organism>
<dbReference type="SUPFAM" id="SSF53098">
    <property type="entry name" value="Ribonuclease H-like"/>
    <property type="match status" value="1"/>
</dbReference>
<dbReference type="OrthoDB" id="1433105at2759"/>